<feature type="compositionally biased region" description="Polar residues" evidence="8">
    <location>
        <begin position="91"/>
        <end position="118"/>
    </location>
</feature>
<keyword evidence="7" id="KW-0472">Membrane</keyword>
<name>A0A0N1P2I5_9EURO</name>
<accession>A0A0N1P2I5</accession>
<comment type="subcellular location">
    <subcellularLocation>
        <location evidence="6 7">Peroxisome membrane</location>
    </subcellularLocation>
</comment>
<dbReference type="InterPro" id="IPR006785">
    <property type="entry name" value="Pex14_N"/>
</dbReference>
<feature type="region of interest" description="Disordered" evidence="8">
    <location>
        <begin position="235"/>
        <end position="259"/>
    </location>
</feature>
<gene>
    <name evidence="10" type="ORF">AB675_6733</name>
</gene>
<dbReference type="PANTHER" id="PTHR23058:SF5">
    <property type="entry name" value="PEROXISOMAL MEMBRANE PROTEIN PEX14"/>
    <property type="match status" value="1"/>
</dbReference>
<reference evidence="10 11" key="1">
    <citation type="submission" date="2015-06" db="EMBL/GenBank/DDBJ databases">
        <title>Draft genome of the ant-associated black yeast Phialophora attae CBS 131958.</title>
        <authorList>
            <person name="Moreno L.F."/>
            <person name="Stielow B.J."/>
            <person name="de Hoog S."/>
            <person name="Vicente V.A."/>
            <person name="Weiss V.A."/>
            <person name="de Vries M."/>
            <person name="Cruz L.M."/>
            <person name="Souza E.M."/>
        </authorList>
    </citation>
    <scope>NUCLEOTIDE SEQUENCE [LARGE SCALE GENOMIC DNA]</scope>
    <source>
        <strain evidence="10 11">CBS 131958</strain>
    </source>
</reference>
<dbReference type="Gene3D" id="1.10.10.10">
    <property type="entry name" value="Winged helix-like DNA-binding domain superfamily/Winged helix DNA-binding domain"/>
    <property type="match status" value="1"/>
</dbReference>
<feature type="compositionally biased region" description="Polar residues" evidence="8">
    <location>
        <begin position="135"/>
        <end position="144"/>
    </location>
</feature>
<keyword evidence="7" id="KW-0653">Protein transport</keyword>
<evidence type="ECO:0000256" key="1">
    <source>
        <dbReference type="ARBA" id="ARBA00005443"/>
    </source>
</evidence>
<feature type="region of interest" description="Disordered" evidence="8">
    <location>
        <begin position="91"/>
        <end position="146"/>
    </location>
</feature>
<dbReference type="EMBL" id="LFJN01000005">
    <property type="protein sequence ID" value="KPI43586.1"/>
    <property type="molecule type" value="Genomic_DNA"/>
</dbReference>
<feature type="domain" description="Peroxisome membrane anchor protein Pex14p N-terminal" evidence="9">
    <location>
        <begin position="44"/>
        <end position="86"/>
    </location>
</feature>
<dbReference type="GO" id="GO:0005778">
    <property type="term" value="C:peroxisomal membrane"/>
    <property type="evidence" value="ECO:0007669"/>
    <property type="project" value="UniProtKB-SubCell"/>
</dbReference>
<evidence type="ECO:0000256" key="8">
    <source>
        <dbReference type="SAM" id="MobiDB-lite"/>
    </source>
</evidence>
<feature type="compositionally biased region" description="Polar residues" evidence="8">
    <location>
        <begin position="16"/>
        <end position="29"/>
    </location>
</feature>
<evidence type="ECO:0000256" key="5">
    <source>
        <dbReference type="ARBA" id="ARBA00029691"/>
    </source>
</evidence>
<dbReference type="GO" id="GO:0005102">
    <property type="term" value="F:signaling receptor binding"/>
    <property type="evidence" value="ECO:0007669"/>
    <property type="project" value="TreeGrafter"/>
</dbReference>
<evidence type="ECO:0000256" key="2">
    <source>
        <dbReference type="ARBA" id="ARBA00023010"/>
    </source>
</evidence>
<dbReference type="VEuPathDB" id="FungiDB:AB675_6733"/>
<proteinExistence type="inferred from homology"/>
<sequence>MTGDGDGRPRVPAIPSWQQNFIASQSKASESVPDPKDASEEPQPDALEEARLFLQEDEIKTAPREQKQGLLEKKGLQADDIQRLLDAEQQTADNGQTESGLKTIFDSNTVSTTGSTQKPLISPPPPVAPGPPPETASSAASVTPKQDLPPIITYPEFLLKPQKPPPLVTVDRLLNAGYILAGISALTWGASKYLVAPMLESLTSARHHLQSTTLDSLEKLNTKLESTVSHVPYIPPLSHKQHINDNDDAHSAASSDSDPTELFHRDIATQTSPPSNSRRSSVSFTNNTLGNVTITQSTQLRNLHSSLSSLLSSTQSTFASSALSDSVGELQEVIDKIESNSQPLYTSYDWRSTTNNATRQAWDNTGSTRHKPIEAQSEAAKVKAAIRSLKGALLSSHNFMSPREFVAPVAAGSGSTRIPQQRQAQLTYQLSTISEYSVWLERAYSPTRPFRMPEWDDIIAPRTRWIPWLNDFMAEVAAIPLPGGLLGIRMLRDLILSKSQVHDVPASEVWWELALAEVDVPYARYQTRTWDEPASPKFFYADPGTKVRLMTNIRVRM</sequence>
<dbReference type="STRING" id="1664694.A0A0N1P2I5"/>
<evidence type="ECO:0000256" key="6">
    <source>
        <dbReference type="ARBA" id="ARBA00046271"/>
    </source>
</evidence>
<comment type="function">
    <text evidence="7">Component of the PEX13-PEX14 docking complex, a translocon channel that specifically mediates the import of peroxisomal cargo proteins bound to PEX5 receptor. The PEX13-PEX14 docking complex forms a large import pore which can be opened to a diameter of about 9 nm. Mechanistically, PEX5 receptor along with cargo proteins associates with the PEX14 subunit of the PEX13-PEX14 docking complex in the cytosol, leading to the insertion of the receptor into the organelle membrane with the concomitant translocation of the cargo into the peroxisome matrix.</text>
</comment>
<dbReference type="RefSeq" id="XP_018003549.1">
    <property type="nucleotide sequence ID" value="XM_018147044.1"/>
</dbReference>
<dbReference type="AlphaFoldDB" id="A0A0N1P2I5"/>
<evidence type="ECO:0000313" key="11">
    <source>
        <dbReference type="Proteomes" id="UP000038010"/>
    </source>
</evidence>
<keyword evidence="3 7" id="KW-0576">Peroxisome</keyword>
<dbReference type="InterPro" id="IPR036388">
    <property type="entry name" value="WH-like_DNA-bd_sf"/>
</dbReference>
<protein>
    <recommendedName>
        <fullName evidence="4 7">Peroxisomal membrane protein PEX14</fullName>
    </recommendedName>
    <alternativeName>
        <fullName evidence="5 7">Peroxin-14</fullName>
    </alternativeName>
</protein>
<evidence type="ECO:0000313" key="10">
    <source>
        <dbReference type="EMBL" id="KPI43586.1"/>
    </source>
</evidence>
<dbReference type="PANTHER" id="PTHR23058">
    <property type="entry name" value="PEROXISOMAL MEMBRANE PROTEIN PEX14"/>
    <property type="match status" value="1"/>
</dbReference>
<dbReference type="Proteomes" id="UP000038010">
    <property type="component" value="Unassembled WGS sequence"/>
</dbReference>
<dbReference type="InterPro" id="IPR025655">
    <property type="entry name" value="PEX14"/>
</dbReference>
<dbReference type="GO" id="GO:1990429">
    <property type="term" value="C:peroxisomal importomer complex"/>
    <property type="evidence" value="ECO:0007669"/>
    <property type="project" value="TreeGrafter"/>
</dbReference>
<dbReference type="GeneID" id="28738924"/>
<dbReference type="GO" id="GO:0016560">
    <property type="term" value="P:protein import into peroxisome matrix, docking"/>
    <property type="evidence" value="ECO:0007669"/>
    <property type="project" value="UniProtKB-UniRule"/>
</dbReference>
<dbReference type="Pfam" id="PF04695">
    <property type="entry name" value="Pex14_N"/>
    <property type="match status" value="1"/>
</dbReference>
<comment type="similarity">
    <text evidence="1 7">Belongs to the peroxin-14 family.</text>
</comment>
<evidence type="ECO:0000256" key="7">
    <source>
        <dbReference type="RuleBase" id="RU367032"/>
    </source>
</evidence>
<feature type="region of interest" description="Disordered" evidence="8">
    <location>
        <begin position="1"/>
        <end position="47"/>
    </location>
</feature>
<keyword evidence="7" id="KW-0813">Transport</keyword>
<keyword evidence="2" id="KW-0811">Translocation</keyword>
<evidence type="ECO:0000256" key="3">
    <source>
        <dbReference type="ARBA" id="ARBA00023140"/>
    </source>
</evidence>
<organism evidence="10 11">
    <name type="scientific">Cyphellophora attinorum</name>
    <dbReference type="NCBI Taxonomy" id="1664694"/>
    <lineage>
        <taxon>Eukaryota</taxon>
        <taxon>Fungi</taxon>
        <taxon>Dikarya</taxon>
        <taxon>Ascomycota</taxon>
        <taxon>Pezizomycotina</taxon>
        <taxon>Eurotiomycetes</taxon>
        <taxon>Chaetothyriomycetidae</taxon>
        <taxon>Chaetothyriales</taxon>
        <taxon>Cyphellophoraceae</taxon>
        <taxon>Cyphellophora</taxon>
    </lineage>
</organism>
<dbReference type="OrthoDB" id="441517at2759"/>
<keyword evidence="11" id="KW-1185">Reference proteome</keyword>
<comment type="caution">
    <text evidence="10">The sequence shown here is derived from an EMBL/GenBank/DDBJ whole genome shotgun (WGS) entry which is preliminary data.</text>
</comment>
<evidence type="ECO:0000256" key="4">
    <source>
        <dbReference type="ARBA" id="ARBA00029502"/>
    </source>
</evidence>
<evidence type="ECO:0000259" key="9">
    <source>
        <dbReference type="Pfam" id="PF04695"/>
    </source>
</evidence>
<feature type="compositionally biased region" description="Pro residues" evidence="8">
    <location>
        <begin position="121"/>
        <end position="134"/>
    </location>
</feature>